<proteinExistence type="predicted"/>
<evidence type="ECO:0000256" key="2">
    <source>
        <dbReference type="ARBA" id="ARBA00004127"/>
    </source>
</evidence>
<keyword evidence="12 18" id="KW-0472">Membrane</keyword>
<feature type="domain" description="RING-type" evidence="19">
    <location>
        <begin position="322"/>
        <end position="360"/>
    </location>
</feature>
<organism evidence="20 21">
    <name type="scientific">Sphenodon punctatus</name>
    <name type="common">Tuatara</name>
    <name type="synonym">Hatteria punctata</name>
    <dbReference type="NCBI Taxonomy" id="8508"/>
    <lineage>
        <taxon>Eukaryota</taxon>
        <taxon>Metazoa</taxon>
        <taxon>Chordata</taxon>
        <taxon>Craniata</taxon>
        <taxon>Vertebrata</taxon>
        <taxon>Euteleostomi</taxon>
        <taxon>Lepidosauria</taxon>
        <taxon>Sphenodontia</taxon>
        <taxon>Sphenodontidae</taxon>
        <taxon>Sphenodon</taxon>
    </lineage>
</organism>
<evidence type="ECO:0000256" key="18">
    <source>
        <dbReference type="SAM" id="Phobius"/>
    </source>
</evidence>
<comment type="subcellular location">
    <subcellularLocation>
        <location evidence="2">Endomembrane system</location>
        <topology evidence="2">Multi-pass membrane protein</topology>
    </subcellularLocation>
</comment>
<dbReference type="GO" id="GO:0005783">
    <property type="term" value="C:endoplasmic reticulum"/>
    <property type="evidence" value="ECO:0007669"/>
    <property type="project" value="TreeGrafter"/>
</dbReference>
<feature type="transmembrane region" description="Helical" evidence="18">
    <location>
        <begin position="160"/>
        <end position="178"/>
    </location>
</feature>
<reference evidence="20" key="2">
    <citation type="submission" date="2025-09" db="UniProtKB">
        <authorList>
            <consortium name="Ensembl"/>
        </authorList>
    </citation>
    <scope>IDENTIFICATION</scope>
</reference>
<feature type="compositionally biased region" description="Polar residues" evidence="17">
    <location>
        <begin position="1"/>
        <end position="20"/>
    </location>
</feature>
<dbReference type="Ensembl" id="ENSSPUT00000022971.1">
    <property type="protein sequence ID" value="ENSSPUP00000021552.1"/>
    <property type="gene ID" value="ENSSPUG00000016530.1"/>
</dbReference>
<feature type="transmembrane region" description="Helical" evidence="18">
    <location>
        <begin position="111"/>
        <end position="139"/>
    </location>
</feature>
<keyword evidence="8 16" id="KW-0863">Zinc-finger</keyword>
<evidence type="ECO:0000256" key="16">
    <source>
        <dbReference type="PROSITE-ProRule" id="PRU00175"/>
    </source>
</evidence>
<dbReference type="SUPFAM" id="SSF57850">
    <property type="entry name" value="RING/U-box"/>
    <property type="match status" value="1"/>
</dbReference>
<evidence type="ECO:0000256" key="14">
    <source>
        <dbReference type="ARBA" id="ARBA00039413"/>
    </source>
</evidence>
<dbReference type="PANTHER" id="PTHR15860:SF1">
    <property type="entry name" value="E3 UBIQUITIN-PROTEIN LIGASE RNFT1"/>
    <property type="match status" value="1"/>
</dbReference>
<evidence type="ECO:0000256" key="15">
    <source>
        <dbReference type="ARBA" id="ARBA00042946"/>
    </source>
</evidence>
<keyword evidence="10" id="KW-0862">Zinc</keyword>
<protein>
    <recommendedName>
        <fullName evidence="14">E3 ubiquitin-protein ligase RNFT1</fullName>
        <ecNumber evidence="4">2.3.2.27</ecNumber>
    </recommendedName>
    <alternativeName>
        <fullName evidence="15">RING finger and transmembrane domain-containing protein 1</fullName>
    </alternativeName>
</protein>
<evidence type="ECO:0000256" key="4">
    <source>
        <dbReference type="ARBA" id="ARBA00012483"/>
    </source>
</evidence>
<evidence type="ECO:0000256" key="7">
    <source>
        <dbReference type="ARBA" id="ARBA00022723"/>
    </source>
</evidence>
<dbReference type="Pfam" id="PF13639">
    <property type="entry name" value="zf-RING_2"/>
    <property type="match status" value="1"/>
</dbReference>
<evidence type="ECO:0000256" key="5">
    <source>
        <dbReference type="ARBA" id="ARBA00022679"/>
    </source>
</evidence>
<evidence type="ECO:0000256" key="11">
    <source>
        <dbReference type="ARBA" id="ARBA00022989"/>
    </source>
</evidence>
<feature type="compositionally biased region" description="Basic and acidic residues" evidence="17">
    <location>
        <begin position="73"/>
        <end position="89"/>
    </location>
</feature>
<dbReference type="Gene3D" id="3.30.40.10">
    <property type="entry name" value="Zinc/RING finger domain, C3HC4 (zinc finger)"/>
    <property type="match status" value="1"/>
</dbReference>
<evidence type="ECO:0000256" key="17">
    <source>
        <dbReference type="SAM" id="MobiDB-lite"/>
    </source>
</evidence>
<evidence type="ECO:0000256" key="13">
    <source>
        <dbReference type="ARBA" id="ARBA00037172"/>
    </source>
</evidence>
<dbReference type="GO" id="GO:0061630">
    <property type="term" value="F:ubiquitin protein ligase activity"/>
    <property type="evidence" value="ECO:0007669"/>
    <property type="project" value="UniProtKB-EC"/>
</dbReference>
<dbReference type="GO" id="GO:0008270">
    <property type="term" value="F:zinc ion binding"/>
    <property type="evidence" value="ECO:0007669"/>
    <property type="project" value="UniProtKB-KW"/>
</dbReference>
<evidence type="ECO:0000256" key="9">
    <source>
        <dbReference type="ARBA" id="ARBA00022786"/>
    </source>
</evidence>
<dbReference type="InterPro" id="IPR001841">
    <property type="entry name" value="Znf_RING"/>
</dbReference>
<dbReference type="PANTHER" id="PTHR15860">
    <property type="entry name" value="UNCHARACTERIZED RING FINGER-CONTAINING PROTEIN"/>
    <property type="match status" value="1"/>
</dbReference>
<keyword evidence="5" id="KW-0808">Transferase</keyword>
<accession>A0A8D0HGF1</accession>
<evidence type="ECO:0000256" key="8">
    <source>
        <dbReference type="ARBA" id="ARBA00022771"/>
    </source>
</evidence>
<dbReference type="InterPro" id="IPR017907">
    <property type="entry name" value="Znf_RING_CS"/>
</dbReference>
<dbReference type="PROSITE" id="PS50089">
    <property type="entry name" value="ZF_RING_2"/>
    <property type="match status" value="1"/>
</dbReference>
<feature type="transmembrane region" description="Helical" evidence="18">
    <location>
        <begin position="198"/>
        <end position="226"/>
    </location>
</feature>
<evidence type="ECO:0000313" key="20">
    <source>
        <dbReference type="Ensembl" id="ENSSPUP00000021552.1"/>
    </source>
</evidence>
<name>A0A8D0HGF1_SPHPU</name>
<evidence type="ECO:0000256" key="1">
    <source>
        <dbReference type="ARBA" id="ARBA00000900"/>
    </source>
</evidence>
<dbReference type="FunFam" id="3.30.40.10:FF:000440">
    <property type="entry name" value="RING finger and transmembrane domain-containing protein 1"/>
    <property type="match status" value="1"/>
</dbReference>
<sequence length="382" mass="43733">MQPNSNNLHSPTGSSDNPSASPCAHAARLPGEGSCHHSGDVHIQLSSALGEAGENPSSRHTRSGSQNRSHGHSHSEARGPEDANLDSEEHSSSSVSELRYLFQWLHKSLPYILILGVKLIMQHIIGISLGIGLLTTFMYANKSIVNQVFLRERCSKLQCVWLLVFLTGSSLLLYYTFYSQSLYYSLIFLNPTVDFMSFWEVLWIVGITDFILKFLFMSFKCFILLLPSFMMSFKSKGYWYMLLEELCQYYRMIVPVPVWFRYLIGNRELDGVLGWSLGINIKLLSFFGHLRNFRRVLQLFCSRPHYGVAASKRQCSEADDICSICQAEFQKPLLLLCQHIFCEECISLWFNREKTCPLCRTVISDHINKWKDGATSMRLQIY</sequence>
<dbReference type="AlphaFoldDB" id="A0A8D0HGF1"/>
<evidence type="ECO:0000256" key="10">
    <source>
        <dbReference type="ARBA" id="ARBA00022833"/>
    </source>
</evidence>
<keyword evidence="11 18" id="KW-1133">Transmembrane helix</keyword>
<comment type="pathway">
    <text evidence="3">Protein modification; protein ubiquitination.</text>
</comment>
<dbReference type="PROSITE" id="PS00518">
    <property type="entry name" value="ZF_RING_1"/>
    <property type="match status" value="1"/>
</dbReference>
<evidence type="ECO:0000259" key="19">
    <source>
        <dbReference type="PROSITE" id="PS50089"/>
    </source>
</evidence>
<evidence type="ECO:0000256" key="6">
    <source>
        <dbReference type="ARBA" id="ARBA00022692"/>
    </source>
</evidence>
<feature type="compositionally biased region" description="Polar residues" evidence="17">
    <location>
        <begin position="55"/>
        <end position="68"/>
    </location>
</feature>
<dbReference type="InterPro" id="IPR044235">
    <property type="entry name" value="RNFT1/2"/>
</dbReference>
<gene>
    <name evidence="20" type="primary">RNFT1</name>
</gene>
<evidence type="ECO:0000256" key="12">
    <source>
        <dbReference type="ARBA" id="ARBA00023136"/>
    </source>
</evidence>
<dbReference type="CDD" id="cd16741">
    <property type="entry name" value="RING-HC_RNFT1"/>
    <property type="match status" value="1"/>
</dbReference>
<evidence type="ECO:0000256" key="3">
    <source>
        <dbReference type="ARBA" id="ARBA00004906"/>
    </source>
</evidence>
<comment type="catalytic activity">
    <reaction evidence="1">
        <text>S-ubiquitinyl-[E2 ubiquitin-conjugating enzyme]-L-cysteine + [acceptor protein]-L-lysine = [E2 ubiquitin-conjugating enzyme]-L-cysteine + N(6)-ubiquitinyl-[acceptor protein]-L-lysine.</text>
        <dbReference type="EC" id="2.3.2.27"/>
    </reaction>
</comment>
<keyword evidence="7" id="KW-0479">Metal-binding</keyword>
<reference evidence="20" key="1">
    <citation type="submission" date="2025-08" db="UniProtKB">
        <authorList>
            <consortium name="Ensembl"/>
        </authorList>
    </citation>
    <scope>IDENTIFICATION</scope>
</reference>
<dbReference type="Proteomes" id="UP000694392">
    <property type="component" value="Unplaced"/>
</dbReference>
<keyword evidence="9" id="KW-0833">Ubl conjugation pathway</keyword>
<dbReference type="GeneTree" id="ENSGT00940000156740"/>
<evidence type="ECO:0000313" key="21">
    <source>
        <dbReference type="Proteomes" id="UP000694392"/>
    </source>
</evidence>
<keyword evidence="6 18" id="KW-0812">Transmembrane</keyword>
<dbReference type="InterPro" id="IPR013083">
    <property type="entry name" value="Znf_RING/FYVE/PHD"/>
</dbReference>
<dbReference type="SMART" id="SM00184">
    <property type="entry name" value="RING"/>
    <property type="match status" value="1"/>
</dbReference>
<feature type="region of interest" description="Disordered" evidence="17">
    <location>
        <begin position="1"/>
        <end position="89"/>
    </location>
</feature>
<comment type="function">
    <text evidence="13">E3 ubiquitin-protein ligase that acts in the endoplasmic reticulum (ER)-associated degradation (ERAD) pathway, which targets misfolded proteins that accumulate in the endoplasmic reticulum (ER) for ubiquitination and subsequent proteasome-mediated degradation. Protects cells from ER stress-induced apoptosis.</text>
</comment>
<keyword evidence="21" id="KW-1185">Reference proteome</keyword>
<dbReference type="GO" id="GO:1904294">
    <property type="term" value="P:positive regulation of ERAD pathway"/>
    <property type="evidence" value="ECO:0007669"/>
    <property type="project" value="InterPro"/>
</dbReference>
<dbReference type="EC" id="2.3.2.27" evidence="4"/>